<dbReference type="GO" id="GO:0071949">
    <property type="term" value="F:FAD binding"/>
    <property type="evidence" value="ECO:0007669"/>
    <property type="project" value="InterPro"/>
</dbReference>
<protein>
    <submittedName>
        <fullName evidence="5">Monooxygenase</fullName>
    </submittedName>
</protein>
<sequence length="508" mass="55740">MQPQVLIVGAGPTGLVLALALEKQEIPFRIIDQRSGPGEASRAMVVHARTLEFYQQFGIADSFVQRGIPMHTGQIMKNGKLKGTINFGDFGEEISPYPYVLSLPQDEHEALLIEHLDSKGIHVEWNTGLVSLQEGNEAVHAVTTRQGSEEKQAYAYVCGCDGAHSTVRKEMGLEFPGGTYEQMFFVADVGSKEPVTNVTMNFFEEGFCLVFPIRTSGQVRLIGLIPPKILNQGVPAELEPLIPYVERNTGVHIGQVNWYSTYKSHHRVCGHFRKGRIFIAGDAAHVHSPVGGQGMNTGIGDAVNLGWKLAAVLLDKAEAGILDSYETERIAFARTLVATTDRLFQSIVGGGIMTSLVQDMVIPHIVPLLLDVPPIRKMAFQRLSQTQIRYRDSMLSSGASGSVHGGDRLPWIQTAHGDNFKPLQSVDWQLHVYGQASQSLRRLSETTGIPLHEMGWTLSMKAAGMHPDSAFLVRPDGYVALAEPHQDTGAIQAYLNRFHIAPLTSEKS</sequence>
<dbReference type="RefSeq" id="WP_076172921.1">
    <property type="nucleotide sequence ID" value="NZ_MRTP01000006.1"/>
</dbReference>
<evidence type="ECO:0000259" key="4">
    <source>
        <dbReference type="Pfam" id="PF01494"/>
    </source>
</evidence>
<dbReference type="Gene3D" id="3.50.50.60">
    <property type="entry name" value="FAD/NAD(P)-binding domain"/>
    <property type="match status" value="1"/>
</dbReference>
<evidence type="ECO:0000313" key="5">
    <source>
        <dbReference type="EMBL" id="OMF52749.1"/>
    </source>
</evidence>
<evidence type="ECO:0000256" key="1">
    <source>
        <dbReference type="ARBA" id="ARBA00001974"/>
    </source>
</evidence>
<evidence type="ECO:0000256" key="3">
    <source>
        <dbReference type="ARBA" id="ARBA00022827"/>
    </source>
</evidence>
<proteinExistence type="predicted"/>
<reference evidence="5 6" key="1">
    <citation type="submission" date="2016-11" db="EMBL/GenBank/DDBJ databases">
        <title>Paenibacillus species isolates.</title>
        <authorList>
            <person name="Beno S.M."/>
        </authorList>
    </citation>
    <scope>NUCLEOTIDE SEQUENCE [LARGE SCALE GENOMIC DNA]</scope>
    <source>
        <strain evidence="5 6">FSL R5-0378</strain>
    </source>
</reference>
<organism evidence="5 6">
    <name type="scientific">Paenibacillus rhizosphaerae</name>
    <dbReference type="NCBI Taxonomy" id="297318"/>
    <lineage>
        <taxon>Bacteria</taxon>
        <taxon>Bacillati</taxon>
        <taxon>Bacillota</taxon>
        <taxon>Bacilli</taxon>
        <taxon>Bacillales</taxon>
        <taxon>Paenibacillaceae</taxon>
        <taxon>Paenibacillus</taxon>
    </lineage>
</organism>
<dbReference type="Gene3D" id="3.30.70.2450">
    <property type="match status" value="1"/>
</dbReference>
<keyword evidence="3" id="KW-0274">FAD</keyword>
<evidence type="ECO:0000313" key="6">
    <source>
        <dbReference type="Proteomes" id="UP000187172"/>
    </source>
</evidence>
<dbReference type="Proteomes" id="UP000187172">
    <property type="component" value="Unassembled WGS sequence"/>
</dbReference>
<dbReference type="STRING" id="297318.BK138_22015"/>
<dbReference type="PRINTS" id="PR00420">
    <property type="entry name" value="RNGMNOXGNASE"/>
</dbReference>
<comment type="caution">
    <text evidence="5">The sequence shown here is derived from an EMBL/GenBank/DDBJ whole genome shotgun (WGS) entry which is preliminary data.</text>
</comment>
<dbReference type="InterPro" id="IPR002938">
    <property type="entry name" value="FAD-bd"/>
</dbReference>
<feature type="domain" description="FAD-binding" evidence="4">
    <location>
        <begin position="4"/>
        <end position="338"/>
    </location>
</feature>
<dbReference type="SUPFAM" id="SSF51905">
    <property type="entry name" value="FAD/NAD(P)-binding domain"/>
    <property type="match status" value="1"/>
</dbReference>
<comment type="cofactor">
    <cofactor evidence="1">
        <name>FAD</name>
        <dbReference type="ChEBI" id="CHEBI:57692"/>
    </cofactor>
</comment>
<dbReference type="Gene3D" id="3.40.30.120">
    <property type="match status" value="1"/>
</dbReference>
<dbReference type="InterPro" id="IPR036188">
    <property type="entry name" value="FAD/NAD-bd_sf"/>
</dbReference>
<dbReference type="PANTHER" id="PTHR43004:SF19">
    <property type="entry name" value="BINDING MONOOXYGENASE, PUTATIVE (JCVI)-RELATED"/>
    <property type="match status" value="1"/>
</dbReference>
<keyword evidence="2" id="KW-0285">Flavoprotein</keyword>
<keyword evidence="6" id="KW-1185">Reference proteome</keyword>
<dbReference type="GO" id="GO:0016709">
    <property type="term" value="F:oxidoreductase activity, acting on paired donors, with incorporation or reduction of molecular oxygen, NAD(P)H as one donor, and incorporation of one atom of oxygen"/>
    <property type="evidence" value="ECO:0007669"/>
    <property type="project" value="UniProtKB-ARBA"/>
</dbReference>
<dbReference type="InterPro" id="IPR050641">
    <property type="entry name" value="RIFMO-like"/>
</dbReference>
<gene>
    <name evidence="5" type="ORF">BK138_22015</name>
</gene>
<name>A0A1R1ELU7_9BACL</name>
<dbReference type="Pfam" id="PF01494">
    <property type="entry name" value="FAD_binding_3"/>
    <property type="match status" value="1"/>
</dbReference>
<dbReference type="EMBL" id="MRTP01000006">
    <property type="protein sequence ID" value="OMF52749.1"/>
    <property type="molecule type" value="Genomic_DNA"/>
</dbReference>
<dbReference type="AlphaFoldDB" id="A0A1R1ELU7"/>
<dbReference type="PANTHER" id="PTHR43004">
    <property type="entry name" value="TRK SYSTEM POTASSIUM UPTAKE PROTEIN"/>
    <property type="match status" value="1"/>
</dbReference>
<evidence type="ECO:0000256" key="2">
    <source>
        <dbReference type="ARBA" id="ARBA00022630"/>
    </source>
</evidence>
<keyword evidence="5" id="KW-0503">Monooxygenase</keyword>
<accession>A0A1R1ELU7</accession>
<keyword evidence="5" id="KW-0560">Oxidoreductase</keyword>